<dbReference type="InterPro" id="IPR011047">
    <property type="entry name" value="Quinoprotein_ADH-like_sf"/>
</dbReference>
<dbReference type="InterPro" id="IPR002372">
    <property type="entry name" value="PQQ_rpt_dom"/>
</dbReference>
<dbReference type="PANTHER" id="PTHR34512">
    <property type="entry name" value="CELL SURFACE PROTEIN"/>
    <property type="match status" value="1"/>
</dbReference>
<dbReference type="KEGG" id="srub:C2R22_00030"/>
<sequence>MLAGGADHVYVAAEHPDPVLYALSKTSGVTRWQASLPGELSGRPAVADEAVLVRTDGELRCFDPSDGSRRWTRTAEDIGSGVALVDDLVYTTHDGTVRALRGRD</sequence>
<accession>A0A2I8VEB9</accession>
<dbReference type="InterPro" id="IPR015943">
    <property type="entry name" value="WD40/YVTN_repeat-like_dom_sf"/>
</dbReference>
<gene>
    <name evidence="2" type="ORF">C2R22_00030</name>
</gene>
<proteinExistence type="predicted"/>
<dbReference type="GeneID" id="35590429"/>
<keyword evidence="3" id="KW-1185">Reference proteome</keyword>
<protein>
    <recommendedName>
        <fullName evidence="1">Pyrrolo-quinoline quinone repeat domain-containing protein</fullName>
    </recommendedName>
</protein>
<dbReference type="Gene3D" id="2.130.10.10">
    <property type="entry name" value="YVTN repeat-like/Quinoprotein amine dehydrogenase"/>
    <property type="match status" value="1"/>
</dbReference>
<organism evidence="2 3">
    <name type="scientific">Salinigranum rubrum</name>
    <dbReference type="NCBI Taxonomy" id="755307"/>
    <lineage>
        <taxon>Archaea</taxon>
        <taxon>Methanobacteriati</taxon>
        <taxon>Methanobacteriota</taxon>
        <taxon>Stenosarchaea group</taxon>
        <taxon>Halobacteria</taxon>
        <taxon>Halobacteriales</taxon>
        <taxon>Haloferacaceae</taxon>
        <taxon>Salinigranum</taxon>
    </lineage>
</organism>
<dbReference type="AlphaFoldDB" id="A0A2I8VEB9"/>
<dbReference type="Proteomes" id="UP000236584">
    <property type="component" value="Chromosome"/>
</dbReference>
<dbReference type="EMBL" id="CP026309">
    <property type="protein sequence ID" value="AUV80251.1"/>
    <property type="molecule type" value="Genomic_DNA"/>
</dbReference>
<evidence type="ECO:0000259" key="1">
    <source>
        <dbReference type="Pfam" id="PF13360"/>
    </source>
</evidence>
<name>A0A2I8VEB9_9EURY</name>
<dbReference type="RefSeq" id="WP_103423759.1">
    <property type="nucleotide sequence ID" value="NZ_CP026309.1"/>
</dbReference>
<dbReference type="SUPFAM" id="SSF50998">
    <property type="entry name" value="Quinoprotein alcohol dehydrogenase-like"/>
    <property type="match status" value="1"/>
</dbReference>
<reference evidence="2 3" key="1">
    <citation type="submission" date="2018-01" db="EMBL/GenBank/DDBJ databases">
        <title>Complete genome sequence of Salinigranum rubrum GX10T, an extremely halophilic archaeon isolated from a marine solar saltern.</title>
        <authorList>
            <person name="Han S."/>
        </authorList>
    </citation>
    <scope>NUCLEOTIDE SEQUENCE [LARGE SCALE GENOMIC DNA]</scope>
    <source>
        <strain evidence="2 3">GX10</strain>
    </source>
</reference>
<dbReference type="PANTHER" id="PTHR34512:SF30">
    <property type="entry name" value="OUTER MEMBRANE PROTEIN ASSEMBLY FACTOR BAMB"/>
    <property type="match status" value="1"/>
</dbReference>
<evidence type="ECO:0000313" key="2">
    <source>
        <dbReference type="EMBL" id="AUV80251.1"/>
    </source>
</evidence>
<feature type="domain" description="Pyrrolo-quinoline quinone repeat" evidence="1">
    <location>
        <begin position="4"/>
        <end position="103"/>
    </location>
</feature>
<dbReference type="Pfam" id="PF13360">
    <property type="entry name" value="PQQ_2"/>
    <property type="match status" value="1"/>
</dbReference>
<dbReference type="OrthoDB" id="8638at2157"/>
<evidence type="ECO:0000313" key="3">
    <source>
        <dbReference type="Proteomes" id="UP000236584"/>
    </source>
</evidence>